<dbReference type="GO" id="GO:0030942">
    <property type="term" value="F:endoplasmic reticulum signal peptide binding"/>
    <property type="evidence" value="ECO:0007669"/>
    <property type="project" value="UniProtKB-UniRule"/>
</dbReference>
<dbReference type="Pfam" id="PF02290">
    <property type="entry name" value="SRP14"/>
    <property type="match status" value="1"/>
</dbReference>
<protein>
    <recommendedName>
        <fullName evidence="7">Signal recognition particle subunit SRP14</fullName>
    </recommendedName>
    <alternativeName>
        <fullName evidence="7">Signal recognition particle 14 kDa protein</fullName>
    </alternativeName>
</protein>
<name>A0AAW0GTD7_9APHY</name>
<comment type="subunit">
    <text evidence="7">Component of a fungal signal recognition particle (SRP) complex that consists of a 7SL RNA molecule (scR1) and at least six protein subunits: SRP72, SRP68, SRP54, SEC65, SRP21 and SRP14.</text>
</comment>
<evidence type="ECO:0000256" key="4">
    <source>
        <dbReference type="ARBA" id="ARBA00022884"/>
    </source>
</evidence>
<evidence type="ECO:0000256" key="5">
    <source>
        <dbReference type="ARBA" id="ARBA00023135"/>
    </source>
</evidence>
<evidence type="ECO:0000313" key="10">
    <source>
        <dbReference type="Proteomes" id="UP001385951"/>
    </source>
</evidence>
<feature type="region of interest" description="Disordered" evidence="8">
    <location>
        <begin position="88"/>
        <end position="162"/>
    </location>
</feature>
<feature type="compositionally biased region" description="Basic residues" evidence="8">
    <location>
        <begin position="92"/>
        <end position="101"/>
    </location>
</feature>
<comment type="caution">
    <text evidence="9">The sequence shown here is derived from an EMBL/GenBank/DDBJ whole genome shotgun (WGS) entry which is preliminary data.</text>
</comment>
<evidence type="ECO:0000256" key="8">
    <source>
        <dbReference type="SAM" id="MobiDB-lite"/>
    </source>
</evidence>
<dbReference type="GO" id="GO:0008312">
    <property type="term" value="F:7S RNA binding"/>
    <property type="evidence" value="ECO:0007669"/>
    <property type="project" value="UniProtKB-UniRule"/>
</dbReference>
<keyword evidence="4 7" id="KW-0694">RNA-binding</keyword>
<dbReference type="AlphaFoldDB" id="A0AAW0GTD7"/>
<evidence type="ECO:0000256" key="7">
    <source>
        <dbReference type="RuleBase" id="RU368100"/>
    </source>
</evidence>
<evidence type="ECO:0000256" key="3">
    <source>
        <dbReference type="ARBA" id="ARBA00022490"/>
    </source>
</evidence>
<comment type="similarity">
    <text evidence="2 7">Belongs to the SRP14 family.</text>
</comment>
<dbReference type="InterPro" id="IPR003210">
    <property type="entry name" value="Signal_recog_particle_SRP14"/>
</dbReference>
<keyword evidence="10" id="KW-1185">Reference proteome</keyword>
<dbReference type="GO" id="GO:0006614">
    <property type="term" value="P:SRP-dependent cotranslational protein targeting to membrane"/>
    <property type="evidence" value="ECO:0007669"/>
    <property type="project" value="UniProtKB-UniRule"/>
</dbReference>
<reference evidence="9 10" key="1">
    <citation type="submission" date="2022-09" db="EMBL/GenBank/DDBJ databases">
        <authorList>
            <person name="Palmer J.M."/>
        </authorList>
    </citation>
    <scope>NUCLEOTIDE SEQUENCE [LARGE SCALE GENOMIC DNA]</scope>
    <source>
        <strain evidence="9 10">DSM 7382</strain>
    </source>
</reference>
<dbReference type="Gene3D" id="3.30.720.10">
    <property type="entry name" value="Signal recognition particle alu RNA binding heterodimer, srp9/1"/>
    <property type="match status" value="1"/>
</dbReference>
<dbReference type="GO" id="GO:0005786">
    <property type="term" value="C:signal recognition particle, endoplasmic reticulum targeting"/>
    <property type="evidence" value="ECO:0007669"/>
    <property type="project" value="UniProtKB-UniRule"/>
</dbReference>
<comment type="subcellular location">
    <subcellularLocation>
        <location evidence="1 7">Cytoplasm</location>
    </subcellularLocation>
</comment>
<dbReference type="InterPro" id="IPR009018">
    <property type="entry name" value="Signal_recog_particle_SRP9/14"/>
</dbReference>
<accession>A0AAW0GTD7</accession>
<keyword evidence="6 7" id="KW-0687">Ribonucleoprotein</keyword>
<dbReference type="PANTHER" id="PTHR12013">
    <property type="entry name" value="SIGNAL RECOGNITION PARTICLE 14 KD PROTEIN"/>
    <property type="match status" value="1"/>
</dbReference>
<feature type="compositionally biased region" description="Basic residues" evidence="8">
    <location>
        <begin position="126"/>
        <end position="138"/>
    </location>
</feature>
<dbReference type="SUPFAM" id="SSF54762">
    <property type="entry name" value="Signal recognition particle alu RNA binding heterodimer, SRP9/14"/>
    <property type="match status" value="1"/>
</dbReference>
<organism evidence="9 10">
    <name type="scientific">Cerrena zonata</name>
    <dbReference type="NCBI Taxonomy" id="2478898"/>
    <lineage>
        <taxon>Eukaryota</taxon>
        <taxon>Fungi</taxon>
        <taxon>Dikarya</taxon>
        <taxon>Basidiomycota</taxon>
        <taxon>Agaricomycotina</taxon>
        <taxon>Agaricomycetes</taxon>
        <taxon>Polyporales</taxon>
        <taxon>Cerrenaceae</taxon>
        <taxon>Cerrena</taxon>
    </lineage>
</organism>
<evidence type="ECO:0000256" key="6">
    <source>
        <dbReference type="ARBA" id="ARBA00023274"/>
    </source>
</evidence>
<feature type="compositionally biased region" description="Basic and acidic residues" evidence="8">
    <location>
        <begin position="102"/>
        <end position="124"/>
    </location>
</feature>
<sequence length="162" mass="18561">MQLVDNDTFFEQLAALFEASKETGTIWLTHKRLSKDGGDVKMTSDAENEEYPCLVRATNGKQVDISTHVAPQDLVQFHAKYGTLLKSSMTTLRKRDKKREKQKAEEAARKKQRLAKDIAIEGPKRGAGRRKRQRHIKQAIKQEQTRKKVQEREEAKSKAKSV</sequence>
<gene>
    <name evidence="9" type="ORF">QCA50_002319</name>
</gene>
<feature type="compositionally biased region" description="Basic and acidic residues" evidence="8">
    <location>
        <begin position="143"/>
        <end position="162"/>
    </location>
</feature>
<dbReference type="EMBL" id="JASBNA010000002">
    <property type="protein sequence ID" value="KAK7695129.1"/>
    <property type="molecule type" value="Genomic_DNA"/>
</dbReference>
<comment type="function">
    <text evidence="7">Component of the signal recognition particle (SRP) complex, a ribonucleoprotein complex that mediates the cotranslational targeting of secretory and membrane proteins to the endoplasmic reticulum (ER).</text>
</comment>
<evidence type="ECO:0000313" key="9">
    <source>
        <dbReference type="EMBL" id="KAK7695129.1"/>
    </source>
</evidence>
<evidence type="ECO:0000256" key="2">
    <source>
        <dbReference type="ARBA" id="ARBA00010349"/>
    </source>
</evidence>
<keyword evidence="3 7" id="KW-0963">Cytoplasm</keyword>
<proteinExistence type="inferred from homology"/>
<keyword evidence="5 7" id="KW-0733">Signal recognition particle</keyword>
<dbReference type="Proteomes" id="UP001385951">
    <property type="component" value="Unassembled WGS sequence"/>
</dbReference>
<evidence type="ECO:0000256" key="1">
    <source>
        <dbReference type="ARBA" id="ARBA00004496"/>
    </source>
</evidence>